<evidence type="ECO:0000259" key="11">
    <source>
        <dbReference type="Pfam" id="PF21500"/>
    </source>
</evidence>
<dbReference type="InterPro" id="IPR050238">
    <property type="entry name" value="DNA_Rep/Repair_Clamp_Loader"/>
</dbReference>
<dbReference type="Gene3D" id="3.40.50.300">
    <property type="entry name" value="P-loop containing nucleotide triphosphate hydrolases"/>
    <property type="match status" value="1"/>
</dbReference>
<evidence type="ECO:0000256" key="5">
    <source>
        <dbReference type="ARBA" id="ARBA00022705"/>
    </source>
</evidence>
<dbReference type="PANTHER" id="PTHR11669:SF8">
    <property type="entry name" value="DNA POLYMERASE III SUBUNIT DELTA"/>
    <property type="match status" value="1"/>
</dbReference>
<dbReference type="GO" id="GO:0003677">
    <property type="term" value="F:DNA binding"/>
    <property type="evidence" value="ECO:0007669"/>
    <property type="project" value="InterPro"/>
</dbReference>
<accession>A0A1E7YZU3</accession>
<proteinExistence type="predicted"/>
<dbReference type="SUPFAM" id="SSF48019">
    <property type="entry name" value="post-AAA+ oligomerization domain-like"/>
    <property type="match status" value="1"/>
</dbReference>
<evidence type="ECO:0000313" key="15">
    <source>
        <dbReference type="Proteomes" id="UP000244334"/>
    </source>
</evidence>
<evidence type="ECO:0000256" key="4">
    <source>
        <dbReference type="ARBA" id="ARBA00022695"/>
    </source>
</evidence>
<evidence type="ECO:0000256" key="8">
    <source>
        <dbReference type="ARBA" id="ARBA00037724"/>
    </source>
</evidence>
<dbReference type="Proteomes" id="UP000244334">
    <property type="component" value="Unassembled WGS sequence"/>
</dbReference>
<dbReference type="EMBL" id="MAYS01000305">
    <property type="protein sequence ID" value="OFC62032.1"/>
    <property type="molecule type" value="Genomic_DNA"/>
</dbReference>
<comment type="function">
    <text evidence="8">DNA polymerase III is a complex, multichain enzyme responsible for most of the replicative synthesis in bacteria. This DNA polymerase also exhibits 3' to 5' exonuclease activity.</text>
</comment>
<keyword evidence="5" id="KW-0235">DNA replication</keyword>
<evidence type="ECO:0000256" key="7">
    <source>
        <dbReference type="ARBA" id="ARBA00026073"/>
    </source>
</evidence>
<dbReference type="Gene3D" id="1.20.272.10">
    <property type="match status" value="1"/>
</dbReference>
<keyword evidence="3 13" id="KW-0808">Transferase</keyword>
<evidence type="ECO:0000313" key="14">
    <source>
        <dbReference type="Proteomes" id="UP000243534"/>
    </source>
</evidence>
<sequence length="332" mass="37050">MNWYPWLNYSYRQILSQHQAQRGHHALLIQALFGMGDDALAWGISRWLMCKQPDGLKSCGKCHPCQLMQTGTHPDWYRLEAEKGKSSLGIDAVRSVTEKLWHHAQQGGAKVVWLPDAGQLTEAAANALLKTLEEPPKNTWFLLSSLEPSRLLPTLRSRCLLWHLAPPDEAQSLQWLNKHCAAGLNERTAALRLASGAPVATLELLKEKTWQQRQQVCQALPAALRGDTLSLLPALNHDDAARRIGWLCSLLVDAIKWQQGGGQYISNVDRQAEVMHLASLLPSAAIDASLRNWMQCRDRLLNVVAVNRELLLTEQLLNWEAIIKPAAAASPN</sequence>
<dbReference type="Pfam" id="PF09115">
    <property type="entry name" value="DNApol3-delta_C"/>
    <property type="match status" value="1"/>
</dbReference>
<dbReference type="Pfam" id="PF13177">
    <property type="entry name" value="DNA_pol3_delta2"/>
    <property type="match status" value="1"/>
</dbReference>
<evidence type="ECO:0000259" key="10">
    <source>
        <dbReference type="Pfam" id="PF09115"/>
    </source>
</evidence>
<dbReference type="RefSeq" id="WP_070135082.1">
    <property type="nucleotide sequence ID" value="NZ_LJAM02000033.1"/>
</dbReference>
<dbReference type="FunFam" id="3.40.50.300:FF:000890">
    <property type="entry name" value="DNA polymerase III subunit delta"/>
    <property type="match status" value="1"/>
</dbReference>
<evidence type="ECO:0000256" key="2">
    <source>
        <dbReference type="ARBA" id="ARBA00014363"/>
    </source>
</evidence>
<dbReference type="NCBIfam" id="NF005941">
    <property type="entry name" value="PRK07993.1"/>
    <property type="match status" value="1"/>
</dbReference>
<dbReference type="GO" id="GO:0006261">
    <property type="term" value="P:DNA-templated DNA replication"/>
    <property type="evidence" value="ECO:0007669"/>
    <property type="project" value="TreeGrafter"/>
</dbReference>
<dbReference type="InterPro" id="IPR015199">
    <property type="entry name" value="DNA_pol_III_delta_C"/>
</dbReference>
<evidence type="ECO:0000313" key="12">
    <source>
        <dbReference type="EMBL" id="OFC62032.1"/>
    </source>
</evidence>
<keyword evidence="15" id="KW-1185">Reference proteome</keyword>
<dbReference type="Pfam" id="PF21500">
    <property type="entry name" value="HolB_lid"/>
    <property type="match status" value="1"/>
</dbReference>
<dbReference type="EMBL" id="LJAM02000033">
    <property type="protein sequence ID" value="RAP72470.1"/>
    <property type="molecule type" value="Genomic_DNA"/>
</dbReference>
<dbReference type="GO" id="GO:0003887">
    <property type="term" value="F:DNA-directed DNA polymerase activity"/>
    <property type="evidence" value="ECO:0007669"/>
    <property type="project" value="UniProtKB-KW"/>
</dbReference>
<protein>
    <recommendedName>
        <fullName evidence="2">DNA polymerase III subunit delta'</fullName>
        <ecNumber evidence="1">2.7.7.7</ecNumber>
    </recommendedName>
</protein>
<reference evidence="12 14" key="1">
    <citation type="submission" date="2016-07" db="EMBL/GenBank/DDBJ databases">
        <authorList>
            <person name="Yuval B."/>
        </authorList>
    </citation>
    <scope>NUCLEOTIDE SEQUENCE [LARGE SCALE GENOMIC DNA]</scope>
    <source>
        <strain evidence="12 14">IL</strain>
    </source>
</reference>
<dbReference type="InterPro" id="IPR008921">
    <property type="entry name" value="DNA_pol3_clamp-load_cplx_C"/>
</dbReference>
<dbReference type="OrthoDB" id="9811073at2"/>
<comment type="caution">
    <text evidence="12">The sequence shown here is derived from an EMBL/GenBank/DDBJ whole genome shotgun (WGS) entry which is preliminary data.</text>
</comment>
<comment type="subunit">
    <text evidence="7">DNA polymerase III contains a core (composed of alpha, epsilon and theta chains) that associates with a tau subunit. This core dimerizes to form the POLIII' complex. PolIII' associates with the gamma complex (composed of gamma, delta, delta', psi and chi chains) and with the beta chain to form the complete DNA polymerase III complex.</text>
</comment>
<dbReference type="GO" id="GO:0008408">
    <property type="term" value="F:3'-5' exonuclease activity"/>
    <property type="evidence" value="ECO:0007669"/>
    <property type="project" value="InterPro"/>
</dbReference>
<dbReference type="GO" id="GO:0009360">
    <property type="term" value="C:DNA polymerase III complex"/>
    <property type="evidence" value="ECO:0007669"/>
    <property type="project" value="InterPro"/>
</dbReference>
<evidence type="ECO:0000256" key="1">
    <source>
        <dbReference type="ARBA" id="ARBA00012417"/>
    </source>
</evidence>
<dbReference type="SUPFAM" id="SSF52540">
    <property type="entry name" value="P-loop containing nucleoside triphosphate hydrolases"/>
    <property type="match status" value="1"/>
</dbReference>
<dbReference type="NCBIfam" id="TIGR00678">
    <property type="entry name" value="holB"/>
    <property type="match status" value="1"/>
</dbReference>
<gene>
    <name evidence="13" type="primary">holB</name>
    <name evidence="13" type="ORF">ACZ87_00700</name>
    <name evidence="12" type="ORF">BBW68_10985</name>
</gene>
<dbReference type="EC" id="2.7.7.7" evidence="1"/>
<comment type="catalytic activity">
    <reaction evidence="9">
        <text>DNA(n) + a 2'-deoxyribonucleoside 5'-triphosphate = DNA(n+1) + diphosphate</text>
        <dbReference type="Rhea" id="RHEA:22508"/>
        <dbReference type="Rhea" id="RHEA-COMP:17339"/>
        <dbReference type="Rhea" id="RHEA-COMP:17340"/>
        <dbReference type="ChEBI" id="CHEBI:33019"/>
        <dbReference type="ChEBI" id="CHEBI:61560"/>
        <dbReference type="ChEBI" id="CHEBI:173112"/>
        <dbReference type="EC" id="2.7.7.7"/>
    </reaction>
</comment>
<evidence type="ECO:0000313" key="13">
    <source>
        <dbReference type="EMBL" id="RAP72470.1"/>
    </source>
</evidence>
<dbReference type="InterPro" id="IPR048731">
    <property type="entry name" value="HolB_lid-gammaproteobact"/>
</dbReference>
<evidence type="ECO:0000256" key="6">
    <source>
        <dbReference type="ARBA" id="ARBA00022932"/>
    </source>
</evidence>
<dbReference type="AlphaFoldDB" id="A0A1E7YZU3"/>
<evidence type="ECO:0000256" key="3">
    <source>
        <dbReference type="ARBA" id="ARBA00022679"/>
    </source>
</evidence>
<keyword evidence="6" id="KW-0239">DNA-directed DNA polymerase</keyword>
<feature type="domain" description="DNA polymerase III delta subunit C-terminal" evidence="10">
    <location>
        <begin position="209"/>
        <end position="320"/>
    </location>
</feature>
<dbReference type="InterPro" id="IPR027417">
    <property type="entry name" value="P-loop_NTPase"/>
</dbReference>
<feature type="domain" description="DNA polymerase III subunit delta' AAA+ ATPase lid" evidence="11">
    <location>
        <begin position="167"/>
        <end position="205"/>
    </location>
</feature>
<dbReference type="InterPro" id="IPR004622">
    <property type="entry name" value="DNA_pol_HolB"/>
</dbReference>
<organism evidence="12 14">
    <name type="scientific">Candidatus Erwinia dacicola</name>
    <dbReference type="NCBI Taxonomy" id="252393"/>
    <lineage>
        <taxon>Bacteria</taxon>
        <taxon>Pseudomonadati</taxon>
        <taxon>Pseudomonadota</taxon>
        <taxon>Gammaproteobacteria</taxon>
        <taxon>Enterobacterales</taxon>
        <taxon>Erwiniaceae</taxon>
        <taxon>Erwinia</taxon>
    </lineage>
</organism>
<evidence type="ECO:0000256" key="9">
    <source>
        <dbReference type="ARBA" id="ARBA00049244"/>
    </source>
</evidence>
<dbReference type="Proteomes" id="UP000243534">
    <property type="component" value="Unassembled WGS sequence"/>
</dbReference>
<name>A0A1E7YZU3_9GAMM</name>
<keyword evidence="4 13" id="KW-0548">Nucleotidyltransferase</keyword>
<dbReference type="PANTHER" id="PTHR11669">
    <property type="entry name" value="REPLICATION FACTOR C / DNA POLYMERASE III GAMMA-TAU SUBUNIT"/>
    <property type="match status" value="1"/>
</dbReference>
<reference evidence="13 15" key="2">
    <citation type="submission" date="2018-04" db="EMBL/GenBank/DDBJ databases">
        <title>Genomes of the Obligate Erwinia dacicola and Facultative Enterobacter sp. OLF Endosymbionts of the Olive Fruit fly, Bactrocera oleae.</title>
        <authorList>
            <person name="Estes A.M."/>
            <person name="Hearn D.J."/>
            <person name="Agarwal S."/>
            <person name="Pierson E.A."/>
            <person name="Dunning-Hotopp J.C."/>
        </authorList>
    </citation>
    <scope>NUCLEOTIDE SEQUENCE [LARGE SCALE GENOMIC DNA]</scope>
    <source>
        <strain evidence="13 15">Oroville</strain>
    </source>
</reference>